<dbReference type="InterPro" id="IPR004358">
    <property type="entry name" value="Sig_transdc_His_kin-like_C"/>
</dbReference>
<gene>
    <name evidence="9" type="ORF">ACJDU8_02770</name>
</gene>
<evidence type="ECO:0000313" key="9">
    <source>
        <dbReference type="EMBL" id="MFL0194500.1"/>
    </source>
</evidence>
<dbReference type="Gene3D" id="3.30.565.10">
    <property type="entry name" value="Histidine kinase-like ATPase, C-terminal domain"/>
    <property type="match status" value="1"/>
</dbReference>
<dbReference type="EC" id="2.7.13.3" evidence="2"/>
<keyword evidence="4 9" id="KW-0808">Transferase</keyword>
<feature type="transmembrane region" description="Helical" evidence="7">
    <location>
        <begin position="84"/>
        <end position="110"/>
    </location>
</feature>
<evidence type="ECO:0000256" key="4">
    <source>
        <dbReference type="ARBA" id="ARBA00022679"/>
    </source>
</evidence>
<dbReference type="InterPro" id="IPR036890">
    <property type="entry name" value="HATPase_C_sf"/>
</dbReference>
<keyword evidence="7" id="KW-0472">Membrane</keyword>
<organism evidence="9 10">
    <name type="scientific">Candidatus Clostridium eludens</name>
    <dbReference type="NCBI Taxonomy" id="3381663"/>
    <lineage>
        <taxon>Bacteria</taxon>
        <taxon>Bacillati</taxon>
        <taxon>Bacillota</taxon>
        <taxon>Clostridia</taxon>
        <taxon>Eubacteriales</taxon>
        <taxon>Clostridiaceae</taxon>
        <taxon>Clostridium</taxon>
    </lineage>
</organism>
<comment type="caution">
    <text evidence="9">The sequence shown here is derived from an EMBL/GenBank/DDBJ whole genome shotgun (WGS) entry which is preliminary data.</text>
</comment>
<comment type="catalytic activity">
    <reaction evidence="1">
        <text>ATP + protein L-histidine = ADP + protein N-phospho-L-histidine.</text>
        <dbReference type="EC" id="2.7.13.3"/>
    </reaction>
</comment>
<dbReference type="GO" id="GO:0004673">
    <property type="term" value="F:protein histidine kinase activity"/>
    <property type="evidence" value="ECO:0007669"/>
    <property type="project" value="UniProtKB-EC"/>
</dbReference>
<feature type="domain" description="Histidine kinase" evidence="8">
    <location>
        <begin position="327"/>
        <end position="438"/>
    </location>
</feature>
<protein>
    <recommendedName>
        <fullName evidence="2">histidine kinase</fullName>
        <ecNumber evidence="2">2.7.13.3</ecNumber>
    </recommendedName>
</protein>
<evidence type="ECO:0000259" key="8">
    <source>
        <dbReference type="PROSITE" id="PS50109"/>
    </source>
</evidence>
<reference evidence="9 10" key="1">
    <citation type="submission" date="2024-11" db="EMBL/GenBank/DDBJ databases">
        <authorList>
            <person name="Heng Y.C."/>
            <person name="Lim A.C.H."/>
            <person name="Lee J.K.Y."/>
            <person name="Kittelmann S."/>
        </authorList>
    </citation>
    <scope>NUCLEOTIDE SEQUENCE [LARGE SCALE GENOMIC DNA]</scope>
    <source>
        <strain evidence="9 10">WILCCON 0269</strain>
    </source>
</reference>
<dbReference type="PANTHER" id="PTHR40448:SF1">
    <property type="entry name" value="TWO-COMPONENT SENSOR HISTIDINE KINASE"/>
    <property type="match status" value="1"/>
</dbReference>
<feature type="transmembrane region" description="Helical" evidence="7">
    <location>
        <begin position="36"/>
        <end position="54"/>
    </location>
</feature>
<dbReference type="Proteomes" id="UP001623660">
    <property type="component" value="Unassembled WGS sequence"/>
</dbReference>
<dbReference type="Gene3D" id="1.10.287.130">
    <property type="match status" value="1"/>
</dbReference>
<proteinExistence type="predicted"/>
<name>A0ABW8SEU6_9CLOT</name>
<evidence type="ECO:0000256" key="1">
    <source>
        <dbReference type="ARBA" id="ARBA00000085"/>
    </source>
</evidence>
<dbReference type="Pfam" id="PF02518">
    <property type="entry name" value="HATPase_c"/>
    <property type="match status" value="1"/>
</dbReference>
<dbReference type="PROSITE" id="PS50109">
    <property type="entry name" value="HIS_KIN"/>
    <property type="match status" value="1"/>
</dbReference>
<accession>A0ABW8SEU6</accession>
<keyword evidence="3" id="KW-0597">Phosphoprotein</keyword>
<keyword evidence="10" id="KW-1185">Reference proteome</keyword>
<feature type="transmembrane region" description="Helical" evidence="7">
    <location>
        <begin position="160"/>
        <end position="182"/>
    </location>
</feature>
<evidence type="ECO:0000256" key="3">
    <source>
        <dbReference type="ARBA" id="ARBA00022553"/>
    </source>
</evidence>
<dbReference type="EMBL" id="JBJHZX010000003">
    <property type="protein sequence ID" value="MFL0194500.1"/>
    <property type="molecule type" value="Genomic_DNA"/>
</dbReference>
<evidence type="ECO:0000256" key="7">
    <source>
        <dbReference type="SAM" id="Phobius"/>
    </source>
</evidence>
<sequence length="441" mass="51673">MESIREIVFDTIEILLILGIFEALCDKKTFVIENKIRTGVVYILFVSVTYWSTFHMTMPYHTPVLIVFDILLLAYVMKIRIFDSMVIICLFFTILFITENFIEVIQMIIFGINLEQNFLGRYFWIGAITSKTLQIIIVAMIFEFNSYFVKLKLFEKEGRIFANLIIELGIFSIFMFCVNFSVFNIKNIQTYNIFIFTLYFIFLIVKFRTLREKEMLVNININYKVQKHQIKNMEEIISIIRQEKHDFANHINVIQGLCLLNKPNTVERINNYVLRISDTIHSSFRYLDTGNDYIDGMLSIKNNYAIKNNIDFKVIIDEPFSLIKIREDELISIISNLVDNAFEAFRIKADIENKEICVNTFEEDMNFCIEIVDNGDGVPEDIKKKIFDKGFSTKTEQKGGHGFGLYITKQLIEKNNGSIFLESTPERTKFLVKFKVEGVHK</sequence>
<dbReference type="InterPro" id="IPR039506">
    <property type="entry name" value="SPOB_a"/>
</dbReference>
<evidence type="ECO:0000256" key="2">
    <source>
        <dbReference type="ARBA" id="ARBA00012438"/>
    </source>
</evidence>
<dbReference type="RefSeq" id="WP_406790625.1">
    <property type="nucleotide sequence ID" value="NZ_JBJHZX010000003.1"/>
</dbReference>
<keyword evidence="7" id="KW-1133">Transmembrane helix</keyword>
<evidence type="ECO:0000256" key="6">
    <source>
        <dbReference type="ARBA" id="ARBA00023012"/>
    </source>
</evidence>
<evidence type="ECO:0000313" key="10">
    <source>
        <dbReference type="Proteomes" id="UP001623660"/>
    </source>
</evidence>
<keyword evidence="6" id="KW-0902">Two-component regulatory system</keyword>
<dbReference type="SUPFAM" id="SSF55874">
    <property type="entry name" value="ATPase domain of HSP90 chaperone/DNA topoisomerase II/histidine kinase"/>
    <property type="match status" value="1"/>
</dbReference>
<dbReference type="Pfam" id="PF14689">
    <property type="entry name" value="SPOB_a"/>
    <property type="match status" value="1"/>
</dbReference>
<dbReference type="PRINTS" id="PR00344">
    <property type="entry name" value="BCTRLSENSOR"/>
</dbReference>
<dbReference type="PANTHER" id="PTHR40448">
    <property type="entry name" value="TWO-COMPONENT SENSOR HISTIDINE KINASE"/>
    <property type="match status" value="1"/>
</dbReference>
<feature type="transmembrane region" description="Helical" evidence="7">
    <location>
        <begin position="122"/>
        <end position="148"/>
    </location>
</feature>
<feature type="transmembrane region" description="Helical" evidence="7">
    <location>
        <begin position="188"/>
        <end position="205"/>
    </location>
</feature>
<dbReference type="SUPFAM" id="SSF55890">
    <property type="entry name" value="Sporulation response regulatory protein Spo0B"/>
    <property type="match status" value="1"/>
</dbReference>
<dbReference type="InterPro" id="IPR016120">
    <property type="entry name" value="Sig_transdc_His_kin_SpoOB"/>
</dbReference>
<dbReference type="SMART" id="SM00387">
    <property type="entry name" value="HATPase_c"/>
    <property type="match status" value="1"/>
</dbReference>
<keyword evidence="7" id="KW-0812">Transmembrane</keyword>
<dbReference type="InterPro" id="IPR003594">
    <property type="entry name" value="HATPase_dom"/>
</dbReference>
<keyword evidence="5 9" id="KW-0418">Kinase</keyword>
<dbReference type="InterPro" id="IPR005467">
    <property type="entry name" value="His_kinase_dom"/>
</dbReference>
<evidence type="ECO:0000256" key="5">
    <source>
        <dbReference type="ARBA" id="ARBA00022777"/>
    </source>
</evidence>
<feature type="transmembrane region" description="Helical" evidence="7">
    <location>
        <begin position="60"/>
        <end position="77"/>
    </location>
</feature>